<feature type="binding site" evidence="8">
    <location>
        <position position="186"/>
    </location>
    <ligand>
        <name>ATP</name>
        <dbReference type="ChEBI" id="CHEBI:30616"/>
    </ligand>
</feature>
<evidence type="ECO:0000313" key="9">
    <source>
        <dbReference type="EMBL" id="RRQ21374.1"/>
    </source>
</evidence>
<keyword evidence="8" id="KW-0464">Manganese</keyword>
<evidence type="ECO:0000256" key="6">
    <source>
        <dbReference type="ARBA" id="ARBA00022840"/>
    </source>
</evidence>
<organism evidence="9 10">
    <name type="scientific">Thiohalobacter thiocyanaticus</name>
    <dbReference type="NCBI Taxonomy" id="585455"/>
    <lineage>
        <taxon>Bacteria</taxon>
        <taxon>Pseudomonadati</taxon>
        <taxon>Pseudomonadota</taxon>
        <taxon>Gammaproteobacteria</taxon>
        <taxon>Thiohalobacterales</taxon>
        <taxon>Thiohalobacteraceae</taxon>
        <taxon>Thiohalobacter</taxon>
    </lineage>
</organism>
<keyword evidence="10" id="KW-1185">Reference proteome</keyword>
<feature type="active site" description="Proton acceptor" evidence="8">
    <location>
        <position position="262"/>
    </location>
</feature>
<reference evidence="9 10" key="1">
    <citation type="journal article" date="2010" name="Int. J. Syst. Evol. Microbiol.">
        <title>Thiohalobacter thiocyanaticus gen. nov., sp. nov., a moderately halophilic, sulfur-oxidizing gammaproteobacterium from hypersaline lakes, that utilizes thiocyanate.</title>
        <authorList>
            <person name="Sorokin D.Y."/>
            <person name="Kovaleva O.L."/>
            <person name="Tourova T.P."/>
            <person name="Muyzer G."/>
        </authorList>
    </citation>
    <scope>NUCLEOTIDE SEQUENCE [LARGE SCALE GENOMIC DNA]</scope>
    <source>
        <strain evidence="9 10">Hrh1</strain>
    </source>
</reference>
<keyword evidence="5 8" id="KW-0547">Nucleotide-binding</keyword>
<evidence type="ECO:0000256" key="5">
    <source>
        <dbReference type="ARBA" id="ARBA00022741"/>
    </source>
</evidence>
<dbReference type="EC" id="2.7.7.-" evidence="8"/>
<evidence type="ECO:0000256" key="2">
    <source>
        <dbReference type="ARBA" id="ARBA00022679"/>
    </source>
</evidence>
<dbReference type="PANTHER" id="PTHR32057">
    <property type="entry name" value="PROTEIN ADENYLYLTRANSFERASE SELO, MITOCHONDRIAL"/>
    <property type="match status" value="1"/>
</dbReference>
<dbReference type="GO" id="GO:0030145">
    <property type="term" value="F:manganese ion binding"/>
    <property type="evidence" value="ECO:0007669"/>
    <property type="project" value="UniProtKB-UniRule"/>
</dbReference>
<comment type="catalytic activity">
    <reaction evidence="8">
        <text>L-threonyl-[protein] + ATP = 3-O-(5'-adenylyl)-L-threonyl-[protein] + diphosphate</text>
        <dbReference type="Rhea" id="RHEA:54292"/>
        <dbReference type="Rhea" id="RHEA-COMP:11060"/>
        <dbReference type="Rhea" id="RHEA-COMP:13847"/>
        <dbReference type="ChEBI" id="CHEBI:30013"/>
        <dbReference type="ChEBI" id="CHEBI:30616"/>
        <dbReference type="ChEBI" id="CHEBI:33019"/>
        <dbReference type="ChEBI" id="CHEBI:138113"/>
        <dbReference type="EC" id="2.7.7.108"/>
    </reaction>
</comment>
<comment type="catalytic activity">
    <reaction evidence="8">
        <text>L-seryl-[protein] + UTP = O-(5'-uridylyl)-L-seryl-[protein] + diphosphate</text>
        <dbReference type="Rhea" id="RHEA:64604"/>
        <dbReference type="Rhea" id="RHEA-COMP:9863"/>
        <dbReference type="Rhea" id="RHEA-COMP:16635"/>
        <dbReference type="ChEBI" id="CHEBI:29999"/>
        <dbReference type="ChEBI" id="CHEBI:33019"/>
        <dbReference type="ChEBI" id="CHEBI:46398"/>
        <dbReference type="ChEBI" id="CHEBI:156051"/>
    </reaction>
</comment>
<dbReference type="EC" id="2.7.7.108" evidence="8"/>
<feature type="binding site" evidence="8">
    <location>
        <position position="136"/>
    </location>
    <ligand>
        <name>ATP</name>
        <dbReference type="ChEBI" id="CHEBI:30616"/>
    </ligand>
</feature>
<dbReference type="GO" id="GO:0005524">
    <property type="term" value="F:ATP binding"/>
    <property type="evidence" value="ECO:0007669"/>
    <property type="project" value="UniProtKB-UniRule"/>
</dbReference>
<comment type="catalytic activity">
    <reaction evidence="8">
        <text>L-histidyl-[protein] + UTP = N(tele)-(5'-uridylyl)-L-histidyl-[protein] + diphosphate</text>
        <dbReference type="Rhea" id="RHEA:83891"/>
        <dbReference type="Rhea" id="RHEA-COMP:9745"/>
        <dbReference type="Rhea" id="RHEA-COMP:20239"/>
        <dbReference type="ChEBI" id="CHEBI:29979"/>
        <dbReference type="ChEBI" id="CHEBI:33019"/>
        <dbReference type="ChEBI" id="CHEBI:46398"/>
        <dbReference type="ChEBI" id="CHEBI:233474"/>
    </reaction>
</comment>
<sequence length="504" mass="56201">MSTSPASVTRLRSLESLDFTNSYARLGPAFHTPVEPTPLSEPHLISFNTALAGQIGLDPAEAARPEFLAWLNGEYRLPAGEPVAMLYAGHQFGHFVPQLGDGRAIILGEVLDADGRRWELQSKGAGPTPYSRNGDGRAVLRSSIREYLCSEAMHALGVPTTRALCLAGSGEEVYRERIETGALLLRAAPSHVRFGSFEVFYYRGQFTQLQRLADYVIAHHYPELQQADNPCLALYREVVERTARLLAQWQLVGFAHGVMNTDNMSILGLTLDYGPFGFMDTFEPGFVCNHSDHAGRYAFERQPDIGLWNLSCLGQALLPLLDEDPGAAAELATARFEDYHEIFNQCYEAGLRAKLGLRETKAGDRALAEDFLALLAADARDYTLSFRRLAGFDSGENADNSGLRDQFINREAFDVWARRYRDRLRREGSDDAERRAAMNRVNPKYVLRNHLAQQAIEQAEAGSYGELERLHAILQRPFDEQPEHEAYAAEPPDWARSITVSCSS</sequence>
<feature type="binding site" evidence="8">
    <location>
        <position position="263"/>
    </location>
    <ligand>
        <name>Mg(2+)</name>
        <dbReference type="ChEBI" id="CHEBI:18420"/>
    </ligand>
</feature>
<evidence type="ECO:0000256" key="1">
    <source>
        <dbReference type="ARBA" id="ARBA00009747"/>
    </source>
</evidence>
<name>A0A426QHZ4_9GAMM</name>
<evidence type="ECO:0000256" key="3">
    <source>
        <dbReference type="ARBA" id="ARBA00022695"/>
    </source>
</evidence>
<gene>
    <name evidence="8" type="primary">ydiU</name>
    <name evidence="8" type="synonym">selO</name>
    <name evidence="9" type="ORF">D6C00_05085</name>
</gene>
<feature type="binding site" evidence="8">
    <location>
        <position position="103"/>
    </location>
    <ligand>
        <name>ATP</name>
        <dbReference type="ChEBI" id="CHEBI:30616"/>
    </ligand>
</feature>
<evidence type="ECO:0000256" key="8">
    <source>
        <dbReference type="HAMAP-Rule" id="MF_00692"/>
    </source>
</evidence>
<comment type="cofactor">
    <cofactor evidence="8">
        <name>Mg(2+)</name>
        <dbReference type="ChEBI" id="CHEBI:18420"/>
    </cofactor>
    <cofactor evidence="8">
        <name>Mn(2+)</name>
        <dbReference type="ChEBI" id="CHEBI:29035"/>
    </cofactor>
</comment>
<feature type="binding site" evidence="8">
    <location>
        <position position="272"/>
    </location>
    <ligand>
        <name>ATP</name>
        <dbReference type="ChEBI" id="CHEBI:30616"/>
    </ligand>
</feature>
<dbReference type="EMBL" id="QZMU01000001">
    <property type="protein sequence ID" value="RRQ21374.1"/>
    <property type="molecule type" value="Genomic_DNA"/>
</dbReference>
<evidence type="ECO:0000256" key="7">
    <source>
        <dbReference type="ARBA" id="ARBA00022842"/>
    </source>
</evidence>
<keyword evidence="4 8" id="KW-0479">Metal-binding</keyword>
<comment type="catalytic activity">
    <reaction evidence="8">
        <text>L-seryl-[protein] + ATP = 3-O-(5'-adenylyl)-L-seryl-[protein] + diphosphate</text>
        <dbReference type="Rhea" id="RHEA:58120"/>
        <dbReference type="Rhea" id="RHEA-COMP:9863"/>
        <dbReference type="Rhea" id="RHEA-COMP:15073"/>
        <dbReference type="ChEBI" id="CHEBI:29999"/>
        <dbReference type="ChEBI" id="CHEBI:30616"/>
        <dbReference type="ChEBI" id="CHEBI:33019"/>
        <dbReference type="ChEBI" id="CHEBI:142516"/>
        <dbReference type="EC" id="2.7.7.108"/>
    </reaction>
</comment>
<feature type="binding site" evidence="8">
    <location>
        <position position="193"/>
    </location>
    <ligand>
        <name>ATP</name>
        <dbReference type="ChEBI" id="CHEBI:30616"/>
    </ligand>
</feature>
<dbReference type="OrthoDB" id="9776281at2"/>
<comment type="catalytic activity">
    <reaction evidence="8">
        <text>L-tyrosyl-[protein] + UTP = O-(5'-uridylyl)-L-tyrosyl-[protein] + diphosphate</text>
        <dbReference type="Rhea" id="RHEA:83887"/>
        <dbReference type="Rhea" id="RHEA-COMP:10136"/>
        <dbReference type="Rhea" id="RHEA-COMP:20238"/>
        <dbReference type="ChEBI" id="CHEBI:33019"/>
        <dbReference type="ChEBI" id="CHEBI:46398"/>
        <dbReference type="ChEBI" id="CHEBI:46858"/>
        <dbReference type="ChEBI" id="CHEBI:90602"/>
    </reaction>
</comment>
<dbReference type="AlphaFoldDB" id="A0A426QHZ4"/>
<dbReference type="HAMAP" id="MF_00692">
    <property type="entry name" value="SelO"/>
    <property type="match status" value="1"/>
</dbReference>
<feature type="binding site" evidence="8">
    <location>
        <position position="135"/>
    </location>
    <ligand>
        <name>ATP</name>
        <dbReference type="ChEBI" id="CHEBI:30616"/>
    </ligand>
</feature>
<feature type="binding site" evidence="8">
    <location>
        <position position="100"/>
    </location>
    <ligand>
        <name>ATP</name>
        <dbReference type="ChEBI" id="CHEBI:30616"/>
    </ligand>
</feature>
<dbReference type="NCBIfam" id="NF000658">
    <property type="entry name" value="PRK00029.1"/>
    <property type="match status" value="1"/>
</dbReference>
<dbReference type="Pfam" id="PF02696">
    <property type="entry name" value="SelO"/>
    <property type="match status" value="1"/>
</dbReference>
<keyword evidence="7 8" id="KW-0460">Magnesium</keyword>
<dbReference type="GO" id="GO:0070733">
    <property type="term" value="F:AMPylase activity"/>
    <property type="evidence" value="ECO:0007669"/>
    <property type="project" value="UniProtKB-EC"/>
</dbReference>
<dbReference type="RefSeq" id="WP_125180625.1">
    <property type="nucleotide sequence ID" value="NZ_QZMU01000001.1"/>
</dbReference>
<dbReference type="Proteomes" id="UP000287798">
    <property type="component" value="Unassembled WGS sequence"/>
</dbReference>
<keyword evidence="3 8" id="KW-0548">Nucleotidyltransferase</keyword>
<keyword evidence="6 8" id="KW-0067">ATP-binding</keyword>
<dbReference type="InterPro" id="IPR003846">
    <property type="entry name" value="SelO"/>
</dbReference>
<feature type="binding site" evidence="8">
    <location>
        <position position="123"/>
    </location>
    <ligand>
        <name>ATP</name>
        <dbReference type="ChEBI" id="CHEBI:30616"/>
    </ligand>
</feature>
<dbReference type="GO" id="GO:0000287">
    <property type="term" value="F:magnesium ion binding"/>
    <property type="evidence" value="ECO:0007669"/>
    <property type="project" value="UniProtKB-UniRule"/>
</dbReference>
<evidence type="ECO:0000256" key="4">
    <source>
        <dbReference type="ARBA" id="ARBA00022723"/>
    </source>
</evidence>
<dbReference type="PANTHER" id="PTHR32057:SF14">
    <property type="entry name" value="PROTEIN ADENYLYLTRANSFERASE SELO, MITOCHONDRIAL"/>
    <property type="match status" value="1"/>
</dbReference>
<evidence type="ECO:0000313" key="10">
    <source>
        <dbReference type="Proteomes" id="UP000287798"/>
    </source>
</evidence>
<proteinExistence type="inferred from homology"/>
<comment type="caution">
    <text evidence="9">The sequence shown here is derived from an EMBL/GenBank/DDBJ whole genome shotgun (WGS) entry which is preliminary data.</text>
</comment>
<comment type="catalytic activity">
    <reaction evidence="8">
        <text>L-tyrosyl-[protein] + ATP = O-(5'-adenylyl)-L-tyrosyl-[protein] + diphosphate</text>
        <dbReference type="Rhea" id="RHEA:54288"/>
        <dbReference type="Rhea" id="RHEA-COMP:10136"/>
        <dbReference type="Rhea" id="RHEA-COMP:13846"/>
        <dbReference type="ChEBI" id="CHEBI:30616"/>
        <dbReference type="ChEBI" id="CHEBI:33019"/>
        <dbReference type="ChEBI" id="CHEBI:46858"/>
        <dbReference type="ChEBI" id="CHEBI:83624"/>
        <dbReference type="EC" id="2.7.7.108"/>
    </reaction>
</comment>
<comment type="similarity">
    <text evidence="1 8">Belongs to the SELO family.</text>
</comment>
<protein>
    <recommendedName>
        <fullName evidence="8">Protein nucleotidyltransferase YdiU</fullName>
        <ecNumber evidence="8">2.7.7.-</ecNumber>
    </recommendedName>
    <alternativeName>
        <fullName evidence="8">Protein adenylyltransferase YdiU</fullName>
        <ecNumber evidence="8">2.7.7.108</ecNumber>
    </alternativeName>
    <alternativeName>
        <fullName evidence="8">Protein uridylyltransferase YdiU</fullName>
        <ecNumber evidence="8">2.7.7.-</ecNumber>
    </alternativeName>
</protein>
<feature type="binding site" evidence="8">
    <location>
        <position position="102"/>
    </location>
    <ligand>
        <name>ATP</name>
        <dbReference type="ChEBI" id="CHEBI:30616"/>
    </ligand>
</feature>
<comment type="function">
    <text evidence="8">Nucleotidyltransferase involved in the post-translational modification of proteins. It can catalyze the addition of adenosine monophosphate (AMP) or uridine monophosphate (UMP) to a protein, resulting in modifications known as AMPylation and UMPylation.</text>
</comment>
<feature type="binding site" evidence="8">
    <location>
        <position position="272"/>
    </location>
    <ligand>
        <name>Mg(2+)</name>
        <dbReference type="ChEBI" id="CHEBI:18420"/>
    </ligand>
</feature>
<keyword evidence="2 8" id="KW-0808">Transferase</keyword>
<accession>A0A426QHZ4</accession>